<dbReference type="GO" id="GO:0005829">
    <property type="term" value="C:cytosol"/>
    <property type="evidence" value="ECO:0007669"/>
    <property type="project" value="TreeGrafter"/>
</dbReference>
<evidence type="ECO:0000256" key="9">
    <source>
        <dbReference type="ARBA" id="ARBA00022917"/>
    </source>
</evidence>
<evidence type="ECO:0000313" key="18">
    <source>
        <dbReference type="EMBL" id="KAA8912798.1"/>
    </source>
</evidence>
<name>A0A642V3D1_9ASCO</name>
<dbReference type="EC" id="6.1.1.17" evidence="3"/>
<keyword evidence="19" id="KW-1185">Reference proteome</keyword>
<keyword evidence="6 13" id="KW-0436">Ligase</keyword>
<dbReference type="FunFam" id="2.40.240.10:FF:000004">
    <property type="entry name" value="Glutamyl-tRNA synthetase, cytoplasmic"/>
    <property type="match status" value="1"/>
</dbReference>
<keyword evidence="7 13" id="KW-0547">Nucleotide-binding</keyword>
<dbReference type="InterPro" id="IPR036282">
    <property type="entry name" value="Glutathione-S-Trfase_C_sf"/>
</dbReference>
<evidence type="ECO:0000256" key="7">
    <source>
        <dbReference type="ARBA" id="ARBA00022741"/>
    </source>
</evidence>
<keyword evidence="10 13" id="KW-0030">Aminoacyl-tRNA synthetase</keyword>
<proteinExistence type="inferred from homology"/>
<organism evidence="18 19">
    <name type="scientific">Trichomonascus ciferrii</name>
    <dbReference type="NCBI Taxonomy" id="44093"/>
    <lineage>
        <taxon>Eukaryota</taxon>
        <taxon>Fungi</taxon>
        <taxon>Dikarya</taxon>
        <taxon>Ascomycota</taxon>
        <taxon>Saccharomycotina</taxon>
        <taxon>Dipodascomycetes</taxon>
        <taxon>Dipodascales</taxon>
        <taxon>Trichomonascaceae</taxon>
        <taxon>Trichomonascus</taxon>
        <taxon>Trichomonascus ciferrii complex</taxon>
    </lineage>
</organism>
<dbReference type="InterPro" id="IPR011035">
    <property type="entry name" value="Ribosomal_bL25/Gln-tRNA_synth"/>
</dbReference>
<dbReference type="Pfam" id="PF20974">
    <property type="entry name" value="tRNA-synt_1c_C2"/>
    <property type="match status" value="1"/>
</dbReference>
<evidence type="ECO:0000256" key="10">
    <source>
        <dbReference type="ARBA" id="ARBA00023146"/>
    </source>
</evidence>
<dbReference type="GO" id="GO:0004818">
    <property type="term" value="F:glutamate-tRNA ligase activity"/>
    <property type="evidence" value="ECO:0007669"/>
    <property type="project" value="UniProtKB-EC"/>
</dbReference>
<keyword evidence="8 13" id="KW-0067">ATP-binding</keyword>
<comment type="subcellular location">
    <subcellularLocation>
        <location evidence="1">Cytoplasm</location>
    </subcellularLocation>
</comment>
<dbReference type="FunFam" id="3.90.800.10:FF:000001">
    <property type="entry name" value="Glutamine--tRNA ligase"/>
    <property type="match status" value="1"/>
</dbReference>
<dbReference type="Gene3D" id="2.40.240.10">
    <property type="entry name" value="Ribosomal Protein L25, Chain P"/>
    <property type="match status" value="1"/>
</dbReference>
<dbReference type="InterPro" id="IPR001412">
    <property type="entry name" value="aa-tRNA-synth_I_CS"/>
</dbReference>
<dbReference type="CDD" id="cd00807">
    <property type="entry name" value="GlnRS_core"/>
    <property type="match status" value="1"/>
</dbReference>
<dbReference type="FunFam" id="1.20.1050.10:FF:000036">
    <property type="entry name" value="Putative glutamyl-tRNA synthetase"/>
    <property type="match status" value="1"/>
</dbReference>
<evidence type="ECO:0000259" key="17">
    <source>
        <dbReference type="Pfam" id="PF20974"/>
    </source>
</evidence>
<evidence type="ECO:0000256" key="1">
    <source>
        <dbReference type="ARBA" id="ARBA00004496"/>
    </source>
</evidence>
<dbReference type="PANTHER" id="PTHR43097:SF5">
    <property type="entry name" value="GLUTAMATE--TRNA LIGASE"/>
    <property type="match status" value="1"/>
</dbReference>
<dbReference type="InterPro" id="IPR014729">
    <property type="entry name" value="Rossmann-like_a/b/a_fold"/>
</dbReference>
<dbReference type="InterPro" id="IPR049437">
    <property type="entry name" value="tRNA-synt_1c_C2"/>
</dbReference>
<feature type="domain" description="Glutamyl/glutaminyl-tRNA synthetase class Ib anti-codon binding" evidence="15">
    <location>
        <begin position="521"/>
        <end position="611"/>
    </location>
</feature>
<evidence type="ECO:0000256" key="2">
    <source>
        <dbReference type="ARBA" id="ARBA00008927"/>
    </source>
</evidence>
<accession>A0A642V3D1</accession>
<dbReference type="InterPro" id="IPR004526">
    <property type="entry name" value="Glu-tRNA-synth_arc/euk"/>
</dbReference>
<keyword evidence="4" id="KW-0963">Cytoplasm</keyword>
<dbReference type="Gene3D" id="3.40.50.620">
    <property type="entry name" value="HUPs"/>
    <property type="match status" value="1"/>
</dbReference>
<comment type="similarity">
    <text evidence="2">Belongs to the class-I aminoacyl-tRNA synthetase family. Glutamate--tRNA ligase type 2 subfamily.</text>
</comment>
<dbReference type="CDD" id="cd10306">
    <property type="entry name" value="GST_C_GluRS_N"/>
    <property type="match status" value="1"/>
</dbReference>
<dbReference type="GO" id="GO:0010494">
    <property type="term" value="C:cytoplasmic stress granule"/>
    <property type="evidence" value="ECO:0007669"/>
    <property type="project" value="UniProtKB-ARBA"/>
</dbReference>
<dbReference type="FunFam" id="3.40.50.620:FF:000070">
    <property type="entry name" value="Bifunctional glutamate/proline--tRNA ligase"/>
    <property type="match status" value="1"/>
</dbReference>
<evidence type="ECO:0000256" key="4">
    <source>
        <dbReference type="ARBA" id="ARBA00022490"/>
    </source>
</evidence>
<dbReference type="InterPro" id="IPR020058">
    <property type="entry name" value="Glu/Gln-tRNA-synth_Ib_cat-dom"/>
</dbReference>
<keyword evidence="9 13" id="KW-0648">Protein biosynthesis</keyword>
<dbReference type="PANTHER" id="PTHR43097">
    <property type="entry name" value="GLUTAMINE-TRNA LIGASE"/>
    <property type="match status" value="1"/>
</dbReference>
<dbReference type="InterPro" id="IPR020059">
    <property type="entry name" value="Glu/Gln-tRNA-synth_Ib_codon-bd"/>
</dbReference>
<dbReference type="SUPFAM" id="SSF52374">
    <property type="entry name" value="Nucleotidylyl transferase"/>
    <property type="match status" value="1"/>
</dbReference>
<dbReference type="Pfam" id="PF00749">
    <property type="entry name" value="tRNA-synt_1c"/>
    <property type="match status" value="1"/>
</dbReference>
<comment type="catalytic activity">
    <reaction evidence="12">
        <text>tRNA(Glu) + L-glutamate + ATP = L-glutamyl-tRNA(Glu) + AMP + diphosphate</text>
        <dbReference type="Rhea" id="RHEA:23540"/>
        <dbReference type="Rhea" id="RHEA-COMP:9663"/>
        <dbReference type="Rhea" id="RHEA-COMP:9680"/>
        <dbReference type="ChEBI" id="CHEBI:29985"/>
        <dbReference type="ChEBI" id="CHEBI:30616"/>
        <dbReference type="ChEBI" id="CHEBI:33019"/>
        <dbReference type="ChEBI" id="CHEBI:78442"/>
        <dbReference type="ChEBI" id="CHEBI:78520"/>
        <dbReference type="ChEBI" id="CHEBI:456215"/>
        <dbReference type="EC" id="6.1.1.17"/>
    </reaction>
</comment>
<evidence type="ECO:0000256" key="12">
    <source>
        <dbReference type="ARBA" id="ARBA00048351"/>
    </source>
</evidence>
<dbReference type="FunFam" id="1.10.1160.10:FF:000001">
    <property type="entry name" value="Glutamine--tRNA ligase"/>
    <property type="match status" value="1"/>
</dbReference>
<dbReference type="InterPro" id="IPR000924">
    <property type="entry name" value="Glu/Gln-tRNA-synth"/>
</dbReference>
<dbReference type="InterPro" id="IPR050132">
    <property type="entry name" value="Gln/Glu-tRNA_Ligase"/>
</dbReference>
<evidence type="ECO:0000259" key="14">
    <source>
        <dbReference type="Pfam" id="PF00749"/>
    </source>
</evidence>
<reference evidence="18" key="1">
    <citation type="journal article" date="2019" name="G3 (Bethesda)">
        <title>Genome Assemblies of Two Rare Opportunistic Yeast Pathogens: Diutina rugosa (syn. Candida rugosa) and Trichomonascus ciferrii (syn. Candida ciferrii).</title>
        <authorList>
            <person name="Mixao V."/>
            <person name="Saus E."/>
            <person name="Hansen A.P."/>
            <person name="Lass-Florl C."/>
            <person name="Gabaldon T."/>
        </authorList>
    </citation>
    <scope>NUCLEOTIDE SEQUENCE</scope>
    <source>
        <strain evidence="18">CBS 4856</strain>
    </source>
</reference>
<evidence type="ECO:0000256" key="5">
    <source>
        <dbReference type="ARBA" id="ARBA00022553"/>
    </source>
</evidence>
<gene>
    <name evidence="18" type="ORF">TRICI_003379</name>
</gene>
<dbReference type="EMBL" id="SWFS01000247">
    <property type="protein sequence ID" value="KAA8912798.1"/>
    <property type="molecule type" value="Genomic_DNA"/>
</dbReference>
<sequence length="724" mass="82103">MSQYKLTVAAKATIPGYASLIGAALVNAQEASSPIDLAFVDDAVVEKDNAESSVVLEATDGGKTYGNEKVLRFLDEKYNLSGSADKQAVEEWVKFAFEALAIKDFKALTPSLEKLESHLNFRTFFVGYNPTLADVALWGVLRANSVVASVVKNGTFINIARWYKYFDNCQYYNGSVETLVKDINEQRKLSKQGQKKESKASYDIDLVDAQDGKVVTRFPPEPSGYLHIGHAKAAVLNQYFARAYHGKLIIRFDDTNPTKENVEFEDSIVEDLKLLGIEGDRVTHSSDYFQEMYGYAVQMIKDGLAYCDDTEQEQMREERGEGIPSKRRDRSVEENLRIFEEMAKASDEGKKNCLRAKISYDAANKTLRDPVIYRCNDSPHHRTGTKWKAYPTYDFCCPIVDAIEGVTHALRTTEYRDRNAQYEWMLKALKLRKVHIWDFSRVNFVRTLLSKRKLQWFVDTGRVSGWDDPRFPTVRGVRRRGMTVEGLQAFIISQGPSKNILNLEWSSIWAANKKVIDPVVPRHSAVVAEDVVTITLAGGPDKPYKEERAKHKKNPDLGQKPVVFSSSVLIDQEDAVTLKDGEEFTLMDWGNAIVEKIHKDGEKVTGIDAKLHLEGDFRKTEKKISWLADTDDKVKCDLVDFDHLITKEKIEEGENFEDYLTPQTEFHKDAYGDLNIANLKEGDIIQFERKGYYRLDKAPTASSPAVFFTIPDGKVVQRYGAKKQ</sequence>
<evidence type="ECO:0000256" key="8">
    <source>
        <dbReference type="ARBA" id="ARBA00022840"/>
    </source>
</evidence>
<dbReference type="Proteomes" id="UP000761534">
    <property type="component" value="Unassembled WGS sequence"/>
</dbReference>
<evidence type="ECO:0000259" key="16">
    <source>
        <dbReference type="Pfam" id="PF18466"/>
    </source>
</evidence>
<feature type="domain" description="Glutamate--tRNA ligase N-terminal" evidence="16">
    <location>
        <begin position="25"/>
        <end position="78"/>
    </location>
</feature>
<dbReference type="PROSITE" id="PS00178">
    <property type="entry name" value="AA_TRNA_LIGASE_I"/>
    <property type="match status" value="1"/>
</dbReference>
<evidence type="ECO:0000256" key="6">
    <source>
        <dbReference type="ARBA" id="ARBA00022598"/>
    </source>
</evidence>
<protein>
    <recommendedName>
        <fullName evidence="3">glutamate--tRNA ligase</fullName>
        <ecNumber evidence="3">6.1.1.17</ecNumber>
    </recommendedName>
    <alternativeName>
        <fullName evidence="11">Glutamyl-tRNA synthetase</fullName>
    </alternativeName>
</protein>
<dbReference type="GO" id="GO:0017102">
    <property type="term" value="C:methionyl glutamyl tRNA synthetase complex"/>
    <property type="evidence" value="ECO:0007669"/>
    <property type="project" value="UniProtKB-ARBA"/>
</dbReference>
<evidence type="ECO:0000256" key="3">
    <source>
        <dbReference type="ARBA" id="ARBA00012835"/>
    </source>
</evidence>
<dbReference type="InterPro" id="IPR041103">
    <property type="entry name" value="GluRS_N"/>
</dbReference>
<dbReference type="GO" id="GO:0005524">
    <property type="term" value="F:ATP binding"/>
    <property type="evidence" value="ECO:0007669"/>
    <property type="project" value="UniProtKB-KW"/>
</dbReference>
<feature type="domain" description="Glutamyl/glutaminyl-tRNA synthetase class Ib catalytic" evidence="14">
    <location>
        <begin position="213"/>
        <end position="517"/>
    </location>
</feature>
<dbReference type="PRINTS" id="PR00987">
    <property type="entry name" value="TRNASYNTHGLU"/>
</dbReference>
<evidence type="ECO:0000256" key="13">
    <source>
        <dbReference type="RuleBase" id="RU363037"/>
    </source>
</evidence>
<dbReference type="SUPFAM" id="SSF47616">
    <property type="entry name" value="GST C-terminal domain-like"/>
    <property type="match status" value="1"/>
</dbReference>
<dbReference type="Gene3D" id="1.10.1160.10">
    <property type="entry name" value="Glutamyl-trna Synthetase, Domain 2"/>
    <property type="match status" value="1"/>
</dbReference>
<dbReference type="GO" id="GO:1990825">
    <property type="term" value="F:sequence-specific mRNA binding"/>
    <property type="evidence" value="ECO:0007669"/>
    <property type="project" value="UniProtKB-ARBA"/>
</dbReference>
<dbReference type="Gene3D" id="1.20.1050.10">
    <property type="match status" value="1"/>
</dbReference>
<dbReference type="Gene3D" id="3.90.800.10">
    <property type="entry name" value="Glutamyl-tRNA Synthetase, Domain 3"/>
    <property type="match status" value="1"/>
</dbReference>
<evidence type="ECO:0000256" key="11">
    <source>
        <dbReference type="ARBA" id="ARBA00030865"/>
    </source>
</evidence>
<dbReference type="HAMAP" id="MF_02076">
    <property type="entry name" value="Glu_tRNA_synth_type2"/>
    <property type="match status" value="1"/>
</dbReference>
<dbReference type="SUPFAM" id="SSF50715">
    <property type="entry name" value="Ribosomal protein L25-like"/>
    <property type="match status" value="1"/>
</dbReference>
<dbReference type="GO" id="GO:0006424">
    <property type="term" value="P:glutamyl-tRNA aminoacylation"/>
    <property type="evidence" value="ECO:0007669"/>
    <property type="project" value="InterPro"/>
</dbReference>
<evidence type="ECO:0000313" key="19">
    <source>
        <dbReference type="Proteomes" id="UP000761534"/>
    </source>
</evidence>
<dbReference type="VEuPathDB" id="FungiDB:TRICI_003379"/>
<dbReference type="Pfam" id="PF18466">
    <property type="entry name" value="GluRS_N"/>
    <property type="match status" value="1"/>
</dbReference>
<dbReference type="Gene3D" id="3.40.30.70">
    <property type="match status" value="1"/>
</dbReference>
<feature type="domain" description="tRNA synthetases class I (E and Q) anti-codon binding" evidence="17">
    <location>
        <begin position="623"/>
        <end position="696"/>
    </location>
</feature>
<evidence type="ECO:0000259" key="15">
    <source>
        <dbReference type="Pfam" id="PF03950"/>
    </source>
</evidence>
<dbReference type="InterPro" id="IPR020056">
    <property type="entry name" value="Rbsml_bL25/Gln-tRNA_synth_N"/>
</dbReference>
<dbReference type="InterPro" id="IPR020061">
    <property type="entry name" value="Glu_tRNA_lig_a-bdl"/>
</dbReference>
<dbReference type="Pfam" id="PF03950">
    <property type="entry name" value="tRNA-synt_1c_C"/>
    <property type="match status" value="1"/>
</dbReference>
<dbReference type="OrthoDB" id="10250478at2759"/>
<dbReference type="AlphaFoldDB" id="A0A642V3D1"/>
<dbReference type="NCBIfam" id="TIGR00463">
    <property type="entry name" value="gltX_arch"/>
    <property type="match status" value="1"/>
</dbReference>
<keyword evidence="5" id="KW-0597">Phosphoprotein</keyword>
<comment type="caution">
    <text evidence="18">The sequence shown here is derived from an EMBL/GenBank/DDBJ whole genome shotgun (WGS) entry which is preliminary data.</text>
</comment>